<dbReference type="Pfam" id="PF17862">
    <property type="entry name" value="AAA_lid_3"/>
    <property type="match status" value="1"/>
</dbReference>
<keyword evidence="2" id="KW-0677">Repeat</keyword>
<feature type="domain" description="AAA+ ATPase" evidence="6">
    <location>
        <begin position="488"/>
        <end position="624"/>
    </location>
</feature>
<dbReference type="Pfam" id="PF00004">
    <property type="entry name" value="AAA"/>
    <property type="match status" value="2"/>
</dbReference>
<evidence type="ECO:0000313" key="7">
    <source>
        <dbReference type="Proteomes" id="UP000504637"/>
    </source>
</evidence>
<name>A0A6J3MDE9_9PEZI</name>
<dbReference type="SUPFAM" id="SSF52540">
    <property type="entry name" value="P-loop containing nucleoside triphosphate hydrolases"/>
    <property type="match status" value="2"/>
</dbReference>
<dbReference type="Proteomes" id="UP000504637">
    <property type="component" value="Unplaced"/>
</dbReference>
<reference evidence="8" key="3">
    <citation type="submission" date="2025-08" db="UniProtKB">
        <authorList>
            <consortium name="RefSeq"/>
        </authorList>
    </citation>
    <scope>IDENTIFICATION</scope>
    <source>
        <strain evidence="8">CBS 342.82</strain>
    </source>
</reference>
<dbReference type="RefSeq" id="XP_033462944.1">
    <property type="nucleotide sequence ID" value="XM_033600827.1"/>
</dbReference>
<dbReference type="PROSITE" id="PS00674">
    <property type="entry name" value="AAA"/>
    <property type="match status" value="1"/>
</dbReference>
<reference evidence="8" key="2">
    <citation type="submission" date="2020-04" db="EMBL/GenBank/DDBJ databases">
        <authorList>
            <consortium name="NCBI Genome Project"/>
        </authorList>
    </citation>
    <scope>NUCLEOTIDE SEQUENCE</scope>
    <source>
        <strain evidence="8">CBS 342.82</strain>
    </source>
</reference>
<dbReference type="FunFam" id="3.40.50.300:FF:000365">
    <property type="entry name" value="Ribosome biogenesis ATPase RIX7"/>
    <property type="match status" value="1"/>
</dbReference>
<dbReference type="InterPro" id="IPR003960">
    <property type="entry name" value="ATPase_AAA_CS"/>
</dbReference>
<dbReference type="GO" id="GO:1990275">
    <property type="term" value="F:preribosome binding"/>
    <property type="evidence" value="ECO:0007669"/>
    <property type="project" value="TreeGrafter"/>
</dbReference>
<evidence type="ECO:0000313" key="8">
    <source>
        <dbReference type="RefSeq" id="XP_033462944.1"/>
    </source>
</evidence>
<dbReference type="InterPro" id="IPR041569">
    <property type="entry name" value="AAA_lid_3"/>
</dbReference>
<evidence type="ECO:0000256" key="4">
    <source>
        <dbReference type="ARBA" id="ARBA00022840"/>
    </source>
</evidence>
<dbReference type="Gene3D" id="1.10.8.60">
    <property type="match status" value="2"/>
</dbReference>
<dbReference type="GO" id="GO:0003723">
    <property type="term" value="F:RNA binding"/>
    <property type="evidence" value="ECO:0007669"/>
    <property type="project" value="TreeGrafter"/>
</dbReference>
<keyword evidence="3" id="KW-0547">Nucleotide-binding</keyword>
<accession>A0A6J3MDE9</accession>
<dbReference type="Gene3D" id="3.40.50.300">
    <property type="entry name" value="P-loop containing nucleotide triphosphate hydrolases"/>
    <property type="match status" value="2"/>
</dbReference>
<evidence type="ECO:0000256" key="5">
    <source>
        <dbReference type="SAM" id="MobiDB-lite"/>
    </source>
</evidence>
<proteinExistence type="inferred from homology"/>
<feature type="region of interest" description="Disordered" evidence="5">
    <location>
        <begin position="95"/>
        <end position="136"/>
    </location>
</feature>
<dbReference type="PANTHER" id="PTHR23077:SF171">
    <property type="entry name" value="NUCLEAR VALOSIN-CONTAINING PROTEIN-LIKE"/>
    <property type="match status" value="1"/>
</dbReference>
<dbReference type="FunFam" id="3.40.50.300:FF:000018">
    <property type="entry name" value="Cell division control 48"/>
    <property type="match status" value="1"/>
</dbReference>
<keyword evidence="4" id="KW-0067">ATP-binding</keyword>
<evidence type="ECO:0000259" key="6">
    <source>
        <dbReference type="SMART" id="SM00382"/>
    </source>
</evidence>
<dbReference type="InterPro" id="IPR003593">
    <property type="entry name" value="AAA+_ATPase"/>
</dbReference>
<keyword evidence="7" id="KW-1185">Reference proteome</keyword>
<protein>
    <submittedName>
        <fullName evidence="8">AAA-domain-containing protein</fullName>
    </submittedName>
</protein>
<organism evidence="8">
    <name type="scientific">Dissoconium aciculare CBS 342.82</name>
    <dbReference type="NCBI Taxonomy" id="1314786"/>
    <lineage>
        <taxon>Eukaryota</taxon>
        <taxon>Fungi</taxon>
        <taxon>Dikarya</taxon>
        <taxon>Ascomycota</taxon>
        <taxon>Pezizomycotina</taxon>
        <taxon>Dothideomycetes</taxon>
        <taxon>Dothideomycetidae</taxon>
        <taxon>Mycosphaerellales</taxon>
        <taxon>Dissoconiaceae</taxon>
        <taxon>Dissoconium</taxon>
    </lineage>
</organism>
<dbReference type="InterPro" id="IPR050168">
    <property type="entry name" value="AAA_ATPase_domain"/>
</dbReference>
<evidence type="ECO:0000256" key="2">
    <source>
        <dbReference type="ARBA" id="ARBA00022737"/>
    </source>
</evidence>
<feature type="domain" description="AAA+ ATPase" evidence="6">
    <location>
        <begin position="183"/>
        <end position="321"/>
    </location>
</feature>
<dbReference type="OrthoDB" id="27435at2759"/>
<comment type="similarity">
    <text evidence="1">Belongs to the AAA ATPase family.</text>
</comment>
<evidence type="ECO:0000256" key="3">
    <source>
        <dbReference type="ARBA" id="ARBA00022741"/>
    </source>
</evidence>
<dbReference type="GO" id="GO:0005634">
    <property type="term" value="C:nucleus"/>
    <property type="evidence" value="ECO:0007669"/>
    <property type="project" value="TreeGrafter"/>
</dbReference>
<dbReference type="GO" id="GO:0042254">
    <property type="term" value="P:ribosome biogenesis"/>
    <property type="evidence" value="ECO:0007669"/>
    <property type="project" value="TreeGrafter"/>
</dbReference>
<dbReference type="GeneID" id="54358627"/>
<dbReference type="PANTHER" id="PTHR23077">
    <property type="entry name" value="AAA-FAMILY ATPASE"/>
    <property type="match status" value="1"/>
</dbReference>
<sequence>MPLHGALDNEVYVIVQRFIDQGVPSDPSSLYNALQRSNSSLKRRPKKTLLAILEKVVDFIKSQNPNDEDSEAEVEAKIPTVDPIADLMNRSLRSNLAGPPLASSMSSPMKPTTVTDDQRRSANGESMPKRLKRTANEKISVAAPEGISLGDIGGMGDVLEQLEELIVAPMQTPEIYSEMSLPLPKGVLLYGPPGCGKTMISRAIAAELGKPFIEIMGPTVVSSMSGDSEKAIREIFDEAKKQAPCLIFIDEIDAIAPARDSSQSQMEKRMVAQLLVCMDQVTKDPLKPVIVMAATNRPESLDPALRRGGRFGSEINIGVPNERVRMKILERQTQKLPLSGDIDFLQLAKLTAGFVGADLHDLVGKAGTHCLRRHRNALRQQAVDLNIDIGDVTGMDPAVISIKRYIARTNIHQLPNTPGLDNLGVSMNDFLSVLPKITPSSKREGFATTPSVSWQDVGALSNVRKVLRDSIVLPIQEPETFLALGVDTSSGVLLWGPPGCGKTLIAQAAAAESKANFISIKGPELLNKFVGESEAAVRKVFQRARSSLPCVIFIDELDALVPKRDGSNSEASARIVNTFLTELDGIGSREGIYVVGATNRLDAVDDAMLRPGRLGQHLFVGLPGPEERVDIFRAIARNKPVEISVAVEALVKGKGCEGYSGADLRGLLQEGGRHAREAGKKVIGLEDLEFASTVVKCSVRDPGAYRGMKERSR</sequence>
<dbReference type="InterPro" id="IPR027417">
    <property type="entry name" value="P-loop_NTPase"/>
</dbReference>
<reference evidence="8" key="1">
    <citation type="submission" date="2020-01" db="EMBL/GenBank/DDBJ databases">
        <authorList>
            <consortium name="DOE Joint Genome Institute"/>
            <person name="Haridas S."/>
            <person name="Albert R."/>
            <person name="Binder M."/>
            <person name="Bloem J."/>
            <person name="Labutti K."/>
            <person name="Salamov A."/>
            <person name="Andreopoulos B."/>
            <person name="Baker S.E."/>
            <person name="Barry K."/>
            <person name="Bills G."/>
            <person name="Bluhm B.H."/>
            <person name="Cannon C."/>
            <person name="Castanera R."/>
            <person name="Culley D.E."/>
            <person name="Daum C."/>
            <person name="Ezra D."/>
            <person name="Gonzalez J.B."/>
            <person name="Henrissat B."/>
            <person name="Kuo A."/>
            <person name="Liang C."/>
            <person name="Lipzen A."/>
            <person name="Lutzoni F."/>
            <person name="Magnuson J."/>
            <person name="Mondo S."/>
            <person name="Nolan M."/>
            <person name="Ohm R."/>
            <person name="Pangilinan J."/>
            <person name="Park H.-J."/>
            <person name="Ramirez L."/>
            <person name="Alfaro M."/>
            <person name="Sun H."/>
            <person name="Tritt A."/>
            <person name="Yoshinaga Y."/>
            <person name="Zwiers L.-H."/>
            <person name="Turgeon B.G."/>
            <person name="Goodwin S.B."/>
            <person name="Spatafora J.W."/>
            <person name="Crous P.W."/>
            <person name="Grigoriev I.V."/>
        </authorList>
    </citation>
    <scope>NUCLEOTIDE SEQUENCE</scope>
    <source>
        <strain evidence="8">CBS 342.82</strain>
    </source>
</reference>
<dbReference type="AlphaFoldDB" id="A0A6J3MDE9"/>
<dbReference type="GO" id="GO:0016887">
    <property type="term" value="F:ATP hydrolysis activity"/>
    <property type="evidence" value="ECO:0007669"/>
    <property type="project" value="InterPro"/>
</dbReference>
<dbReference type="InterPro" id="IPR003959">
    <property type="entry name" value="ATPase_AAA_core"/>
</dbReference>
<dbReference type="GO" id="GO:0005524">
    <property type="term" value="F:ATP binding"/>
    <property type="evidence" value="ECO:0007669"/>
    <property type="project" value="UniProtKB-KW"/>
</dbReference>
<evidence type="ECO:0000256" key="1">
    <source>
        <dbReference type="ARBA" id="ARBA00006914"/>
    </source>
</evidence>
<feature type="compositionally biased region" description="Polar residues" evidence="5">
    <location>
        <begin position="103"/>
        <end position="115"/>
    </location>
</feature>
<dbReference type="SMART" id="SM00382">
    <property type="entry name" value="AAA"/>
    <property type="match status" value="2"/>
</dbReference>
<gene>
    <name evidence="8" type="ORF">K489DRAFT_312020</name>
</gene>